<dbReference type="EMBL" id="CP042997">
    <property type="protein sequence ID" value="QEH37550.1"/>
    <property type="molecule type" value="Genomic_DNA"/>
</dbReference>
<accession>A0A5B9WCD7</accession>
<evidence type="ECO:0000313" key="1">
    <source>
        <dbReference type="EMBL" id="QEH37550.1"/>
    </source>
</evidence>
<proteinExistence type="predicted"/>
<dbReference type="RefSeq" id="WP_148597094.1">
    <property type="nucleotide sequence ID" value="NZ_CP042997.1"/>
</dbReference>
<dbReference type="Proteomes" id="UP000324233">
    <property type="component" value="Chromosome"/>
</dbReference>
<dbReference type="AlphaFoldDB" id="A0A5B9WCD7"/>
<dbReference type="InterPro" id="IPR017850">
    <property type="entry name" value="Alkaline_phosphatase_core_sf"/>
</dbReference>
<dbReference type="PANTHER" id="PTHR43737">
    <property type="entry name" value="BLL7424 PROTEIN"/>
    <property type="match status" value="1"/>
</dbReference>
<gene>
    <name evidence="1" type="ORF">OJF2_61410</name>
</gene>
<organism evidence="1 2">
    <name type="scientific">Aquisphaera giovannonii</name>
    <dbReference type="NCBI Taxonomy" id="406548"/>
    <lineage>
        <taxon>Bacteria</taxon>
        <taxon>Pseudomonadati</taxon>
        <taxon>Planctomycetota</taxon>
        <taxon>Planctomycetia</taxon>
        <taxon>Isosphaerales</taxon>
        <taxon>Isosphaeraceae</taxon>
        <taxon>Aquisphaera</taxon>
    </lineage>
</organism>
<reference evidence="1 2" key="1">
    <citation type="submission" date="2019-08" db="EMBL/GenBank/DDBJ databases">
        <title>Deep-cultivation of Planctomycetes and their phenomic and genomic characterization uncovers novel biology.</title>
        <authorList>
            <person name="Wiegand S."/>
            <person name="Jogler M."/>
            <person name="Boedeker C."/>
            <person name="Pinto D."/>
            <person name="Vollmers J."/>
            <person name="Rivas-Marin E."/>
            <person name="Kohn T."/>
            <person name="Peeters S.H."/>
            <person name="Heuer A."/>
            <person name="Rast P."/>
            <person name="Oberbeckmann S."/>
            <person name="Bunk B."/>
            <person name="Jeske O."/>
            <person name="Meyerdierks A."/>
            <person name="Storesund J.E."/>
            <person name="Kallscheuer N."/>
            <person name="Luecker S."/>
            <person name="Lage O.M."/>
            <person name="Pohl T."/>
            <person name="Merkel B.J."/>
            <person name="Hornburger P."/>
            <person name="Mueller R.-W."/>
            <person name="Bruemmer F."/>
            <person name="Labrenz M."/>
            <person name="Spormann A.M."/>
            <person name="Op den Camp H."/>
            <person name="Overmann J."/>
            <person name="Amann R."/>
            <person name="Jetten M.S.M."/>
            <person name="Mascher T."/>
            <person name="Medema M.H."/>
            <person name="Devos D.P."/>
            <person name="Kaster A.-K."/>
            <person name="Ovreas L."/>
            <person name="Rohde M."/>
            <person name="Galperin M.Y."/>
            <person name="Jogler C."/>
        </authorList>
    </citation>
    <scope>NUCLEOTIDE SEQUENCE [LARGE SCALE GENOMIC DNA]</scope>
    <source>
        <strain evidence="1 2">OJF2</strain>
    </source>
</reference>
<dbReference type="PANTHER" id="PTHR43737:SF1">
    <property type="entry name" value="DUF1501 DOMAIN-CONTAINING PROTEIN"/>
    <property type="match status" value="1"/>
</dbReference>
<keyword evidence="2" id="KW-1185">Reference proteome</keyword>
<evidence type="ECO:0000313" key="2">
    <source>
        <dbReference type="Proteomes" id="UP000324233"/>
    </source>
</evidence>
<evidence type="ECO:0008006" key="3">
    <source>
        <dbReference type="Google" id="ProtNLM"/>
    </source>
</evidence>
<name>A0A5B9WCD7_9BACT</name>
<protein>
    <recommendedName>
        <fullName evidence="3">DUF1501 domain-containing protein</fullName>
    </recommendedName>
</protein>
<dbReference type="KEGG" id="agv:OJF2_61410"/>
<dbReference type="SUPFAM" id="SSF53649">
    <property type="entry name" value="Alkaline phosphatase-like"/>
    <property type="match status" value="1"/>
</dbReference>
<dbReference type="OrthoDB" id="127333at2"/>
<sequence length="414" mass="44848">MLTVSRRWFLGAAGAGWLTPVGELLARQAERSREPARSVILLWLAGGPSQLETFDPHPGSAIAGGTRAIETAAKGVRLAEGFERLADRMGSVSLLRSMVSKEGDHERGTYMMKTGYRPDPSLVHASIGAVCCHELPAVGTDIPRHVSILAGQWPSRGGYLGAEYDAFQVDDPRGKLPDVSSPVDALRERARVQDLEVVERAFAKGRRSIARATLHGETLSRARLMMSSEQLRAFDVSREPAGVVDEYGDTPFGRGCLAARRLIEVGVRCVEVTLSGWDSHVNNHEIHRKLVKQLDPAFAALLRDLERRELLDRTVVLCGGEFGRTPKINPLGGRDHWPTGFSVALAGGRLRGGLALGETDPAGLKDPARPIPAQDVHATIFKALGLDPLKENFAPVTGRPVKLSEGTPIRELLA</sequence>
<dbReference type="InterPro" id="IPR010869">
    <property type="entry name" value="DUF1501"/>
</dbReference>
<dbReference type="Pfam" id="PF07394">
    <property type="entry name" value="DUF1501"/>
    <property type="match status" value="1"/>
</dbReference>